<dbReference type="EMBL" id="AMRJ01000004">
    <property type="protein sequence ID" value="EKF75166.1"/>
    <property type="molecule type" value="Genomic_DNA"/>
</dbReference>
<dbReference type="Pfam" id="PF05433">
    <property type="entry name" value="Rick_17kDa_Anti"/>
    <property type="match status" value="1"/>
</dbReference>
<dbReference type="PANTHER" id="PTHR35603">
    <property type="match status" value="1"/>
</dbReference>
<evidence type="ECO:0000313" key="4">
    <source>
        <dbReference type="EMBL" id="EKF75166.1"/>
    </source>
</evidence>
<evidence type="ECO:0000259" key="3">
    <source>
        <dbReference type="Pfam" id="PF05433"/>
    </source>
</evidence>
<dbReference type="PATRIC" id="fig|1177179.3.peg.852"/>
<accession>L0WDP8</accession>
<dbReference type="InterPro" id="IPR008816">
    <property type="entry name" value="Gly_zipper_2TM_dom"/>
</dbReference>
<protein>
    <recommendedName>
        <fullName evidence="3">Glycine zipper 2TM domain-containing protein</fullName>
    </recommendedName>
</protein>
<dbReference type="PANTHER" id="PTHR35603:SF2">
    <property type="entry name" value="OUTER MEMBRANE LIPOPROTEIN"/>
    <property type="match status" value="1"/>
</dbReference>
<dbReference type="NCBIfam" id="NF008437">
    <property type="entry name" value="PRK11280.1"/>
    <property type="match status" value="1"/>
</dbReference>
<evidence type="ECO:0000256" key="2">
    <source>
        <dbReference type="ARBA" id="ARBA00023136"/>
    </source>
</evidence>
<proteinExistence type="predicted"/>
<dbReference type="Proteomes" id="UP000010164">
    <property type="component" value="Unassembled WGS sequence"/>
</dbReference>
<dbReference type="eggNOG" id="COG3134">
    <property type="taxonomic scope" value="Bacteria"/>
</dbReference>
<dbReference type="OrthoDB" id="9132795at2"/>
<gene>
    <name evidence="4" type="ORF">A11A3_04280</name>
</gene>
<feature type="domain" description="Glycine zipper 2TM" evidence="3">
    <location>
        <begin position="74"/>
        <end position="114"/>
    </location>
</feature>
<dbReference type="AlphaFoldDB" id="L0WDP8"/>
<evidence type="ECO:0000256" key="1">
    <source>
        <dbReference type="ARBA" id="ARBA00004370"/>
    </source>
</evidence>
<dbReference type="GO" id="GO:0019867">
    <property type="term" value="C:outer membrane"/>
    <property type="evidence" value="ECO:0007669"/>
    <property type="project" value="InterPro"/>
</dbReference>
<comment type="subcellular location">
    <subcellularLocation>
        <location evidence="1">Membrane</location>
    </subcellularLocation>
</comment>
<dbReference type="RefSeq" id="WP_008928041.1">
    <property type="nucleotide sequence ID" value="NZ_AMRJ01000004.1"/>
</dbReference>
<name>L0WDP8_9GAMM</name>
<organism evidence="4 5">
    <name type="scientific">Alcanivorax hongdengensis A-11-3</name>
    <dbReference type="NCBI Taxonomy" id="1177179"/>
    <lineage>
        <taxon>Bacteria</taxon>
        <taxon>Pseudomonadati</taxon>
        <taxon>Pseudomonadota</taxon>
        <taxon>Gammaproteobacteria</taxon>
        <taxon>Oceanospirillales</taxon>
        <taxon>Alcanivoracaceae</taxon>
        <taxon>Alcanivorax</taxon>
    </lineage>
</organism>
<reference evidence="4 5" key="1">
    <citation type="journal article" date="2012" name="J. Bacteriol.">
        <title>Genome Sequence of the Alkane-Degrading Bacterium Alcanivorax hongdengensis Type Strain A-11-3.</title>
        <authorList>
            <person name="Lai Q."/>
            <person name="Shao Z."/>
        </authorList>
    </citation>
    <scope>NUCLEOTIDE SEQUENCE [LARGE SCALE GENOMIC DNA]</scope>
    <source>
        <strain evidence="4 5">A-11-3</strain>
    </source>
</reference>
<dbReference type="InterPro" id="IPR051407">
    <property type="entry name" value="Bact_OM_lipoprot/Surf_antigen"/>
</dbReference>
<dbReference type="STRING" id="1177179.A11A3_04280"/>
<keyword evidence="5" id="KW-1185">Reference proteome</keyword>
<sequence length="176" mass="18482">MKSAAIAALSVVGTVAVAGVGYGAYQAMTPSASGYAKVVNVKPVVTHSEEPRQECRQVTVQHQKPVKDDKQVAGSVIGAVIGGVVGHQFGGGHGKDAATAGGAIAGGIAGNRIQKNMQDKNTYTTTEEQCHTVMESKSHTQGYDVTYTFNGDQQTIHMDKRPGDRLRIEDGDVVMP</sequence>
<evidence type="ECO:0000313" key="5">
    <source>
        <dbReference type="Proteomes" id="UP000010164"/>
    </source>
</evidence>
<comment type="caution">
    <text evidence="4">The sequence shown here is derived from an EMBL/GenBank/DDBJ whole genome shotgun (WGS) entry which is preliminary data.</text>
</comment>
<keyword evidence="2" id="KW-0472">Membrane</keyword>